<gene>
    <name evidence="2" type="ORF">NSA47_00595</name>
</gene>
<protein>
    <submittedName>
        <fullName evidence="2">ABC transporter permease</fullName>
    </submittedName>
</protein>
<name>A0AAE3HF87_9FIRM</name>
<keyword evidence="1" id="KW-0472">Membrane</keyword>
<organism evidence="2 3">
    <name type="scientific">Irregularibacter muris</name>
    <dbReference type="NCBI Taxonomy" id="1796619"/>
    <lineage>
        <taxon>Bacteria</taxon>
        <taxon>Bacillati</taxon>
        <taxon>Bacillota</taxon>
        <taxon>Clostridia</taxon>
        <taxon>Eubacteriales</taxon>
        <taxon>Eubacteriaceae</taxon>
        <taxon>Irregularibacter</taxon>
    </lineage>
</organism>
<evidence type="ECO:0000313" key="2">
    <source>
        <dbReference type="EMBL" id="MCR1897488.1"/>
    </source>
</evidence>
<feature type="transmembrane region" description="Helical" evidence="1">
    <location>
        <begin position="174"/>
        <end position="191"/>
    </location>
</feature>
<keyword evidence="3" id="KW-1185">Reference proteome</keyword>
<keyword evidence="1" id="KW-1133">Transmembrane helix</keyword>
<dbReference type="RefSeq" id="WP_257528893.1">
    <property type="nucleotide sequence ID" value="NZ_JANKAS010000001.1"/>
</dbReference>
<reference evidence="2" key="1">
    <citation type="submission" date="2022-07" db="EMBL/GenBank/DDBJ databases">
        <title>Enhanced cultured diversity of the mouse gut microbiota enables custom-made synthetic communities.</title>
        <authorList>
            <person name="Afrizal A."/>
        </authorList>
    </citation>
    <scope>NUCLEOTIDE SEQUENCE</scope>
    <source>
        <strain evidence="2">DSM 28593</strain>
    </source>
</reference>
<feature type="transmembrane region" description="Helical" evidence="1">
    <location>
        <begin position="70"/>
        <end position="88"/>
    </location>
</feature>
<dbReference type="EMBL" id="JANKAS010000001">
    <property type="protein sequence ID" value="MCR1897488.1"/>
    <property type="molecule type" value="Genomic_DNA"/>
</dbReference>
<accession>A0AAE3HF87</accession>
<evidence type="ECO:0000313" key="3">
    <source>
        <dbReference type="Proteomes" id="UP001205748"/>
    </source>
</evidence>
<dbReference type="Pfam" id="PF12730">
    <property type="entry name" value="ABC2_membrane_4"/>
    <property type="match status" value="1"/>
</dbReference>
<keyword evidence="1" id="KW-0812">Transmembrane</keyword>
<comment type="caution">
    <text evidence="2">The sequence shown here is derived from an EMBL/GenBank/DDBJ whole genome shotgun (WGS) entry which is preliminary data.</text>
</comment>
<evidence type="ECO:0000256" key="1">
    <source>
        <dbReference type="SAM" id="Phobius"/>
    </source>
</evidence>
<dbReference type="Proteomes" id="UP001205748">
    <property type="component" value="Unassembled WGS sequence"/>
</dbReference>
<proteinExistence type="predicted"/>
<feature type="transmembrane region" description="Helical" evidence="1">
    <location>
        <begin position="109"/>
        <end position="130"/>
    </location>
</feature>
<feature type="transmembrane region" description="Helical" evidence="1">
    <location>
        <begin position="229"/>
        <end position="252"/>
    </location>
</feature>
<feature type="transmembrane region" description="Helical" evidence="1">
    <location>
        <begin position="142"/>
        <end position="167"/>
    </location>
</feature>
<dbReference type="AlphaFoldDB" id="A0AAE3HF87"/>
<sequence length="257" mass="29207">MIKLLRSDLYRFGKSRLFYGGITFTAFLAFFLTMIMRQDIRVGISVFGSITTFKGIEDILRLGIEYQKGLGILIAILISVLIGQEYQWKTWQHKWIINKSRTRIYLSKAILSSIMSVSIFLIFELIALFSSGQISNILTNEYVAMIICGTVLYATLGTFICLFSMLIRKNTTSIVVCLCYVLFSRTLWTIIRNLSNSFSSAAKIIELGIRHSIYGMTTIISTTSVSLDMVMSIVINSAIIMFITTMFGLIIFRKYEL</sequence>
<feature type="transmembrane region" description="Helical" evidence="1">
    <location>
        <begin position="16"/>
        <end position="36"/>
    </location>
</feature>